<dbReference type="Pfam" id="PF10979">
    <property type="entry name" value="DUF2786"/>
    <property type="match status" value="1"/>
</dbReference>
<dbReference type="Pfam" id="PF23771">
    <property type="entry name" value="DUF7168"/>
    <property type="match status" value="1"/>
</dbReference>
<organism evidence="4">
    <name type="scientific">freshwater metagenome</name>
    <dbReference type="NCBI Taxonomy" id="449393"/>
    <lineage>
        <taxon>unclassified sequences</taxon>
        <taxon>metagenomes</taxon>
        <taxon>ecological metagenomes</taxon>
    </lineage>
</organism>
<feature type="region of interest" description="Disordered" evidence="1">
    <location>
        <begin position="1"/>
        <end position="33"/>
    </location>
</feature>
<sequence length="459" mass="48653">MGKHNQQRRAANARRAAPHQRSDGAPSQSPNSATLTDDAIISMLASAAGFAVTADKQGDYLKRLVHDLAALEIDPLSPKRPSRLLGTLLHSSVSRLYEAGWQPADIVHNVKRASTLRATRLIVAIIAHEARSTNAVQRAPQAWLVQLDDIGAYDPSRQSIIGGHDQPVAVWTRSEQLDADEMLSIGLLVLGVLATAPRQTRLMAPPSAWGASNRGIMPTPAASNGDIDAKALKLIRALLAKAEATTFEAEAETFTTKAQEMMTRYSIDAAVLASAARGTRVASGVESRRVHIESPYADEKAGLLSVIAGVNGARSIWSPDIGIATVMGFPVDLHLADLLFTSLLVQATHASAEATATDRRLRTPSFRRAFLIAFADRIGERLEATRQHASAGAAQQYGAALVPILANRDAAVDQAVADSFPNITTMASRQVNAAGWYAGRAAADRAHIGAGEAIAATSG</sequence>
<reference evidence="4" key="1">
    <citation type="submission" date="2020-05" db="EMBL/GenBank/DDBJ databases">
        <authorList>
            <person name="Chiriac C."/>
            <person name="Salcher M."/>
            <person name="Ghai R."/>
            <person name="Kavagutti S V."/>
        </authorList>
    </citation>
    <scope>NUCLEOTIDE SEQUENCE</scope>
</reference>
<feature type="domain" description="DUF2786" evidence="2">
    <location>
        <begin position="231"/>
        <end position="268"/>
    </location>
</feature>
<evidence type="ECO:0000256" key="1">
    <source>
        <dbReference type="SAM" id="MobiDB-lite"/>
    </source>
</evidence>
<dbReference type="InterPro" id="IPR024498">
    <property type="entry name" value="DUF2786"/>
</dbReference>
<evidence type="ECO:0000259" key="2">
    <source>
        <dbReference type="Pfam" id="PF10979"/>
    </source>
</evidence>
<gene>
    <name evidence="4" type="ORF">UFOPK3376_02871</name>
</gene>
<protein>
    <submittedName>
        <fullName evidence="4">Unannotated protein</fullName>
    </submittedName>
</protein>
<feature type="domain" description="DUF7168" evidence="3">
    <location>
        <begin position="300"/>
        <end position="407"/>
    </location>
</feature>
<evidence type="ECO:0000313" key="4">
    <source>
        <dbReference type="EMBL" id="CAB4891479.1"/>
    </source>
</evidence>
<evidence type="ECO:0000259" key="3">
    <source>
        <dbReference type="Pfam" id="PF23771"/>
    </source>
</evidence>
<proteinExistence type="predicted"/>
<dbReference type="AlphaFoldDB" id="A0A6J7FGE6"/>
<dbReference type="EMBL" id="CAFBLP010000112">
    <property type="protein sequence ID" value="CAB4891479.1"/>
    <property type="molecule type" value="Genomic_DNA"/>
</dbReference>
<name>A0A6J7FGE6_9ZZZZ</name>
<accession>A0A6J7FGE6</accession>
<dbReference type="InterPro" id="IPR055592">
    <property type="entry name" value="DUF7168"/>
</dbReference>